<dbReference type="EMBL" id="CP108200">
    <property type="protein sequence ID" value="WTR99615.1"/>
    <property type="molecule type" value="Genomic_DNA"/>
</dbReference>
<keyword evidence="2" id="KW-0479">Metal-binding</keyword>
<evidence type="ECO:0000256" key="3">
    <source>
        <dbReference type="SAM" id="Phobius"/>
    </source>
</evidence>
<dbReference type="Pfam" id="PF06197">
    <property type="entry name" value="DUF998"/>
    <property type="match status" value="1"/>
</dbReference>
<keyword evidence="3" id="KW-1133">Transmembrane helix</keyword>
<accession>A0ABZ1MBK3</accession>
<feature type="domain" description="Transposase Helix-turn-helix" evidence="5">
    <location>
        <begin position="58"/>
        <end position="109"/>
    </location>
</feature>
<keyword evidence="7" id="KW-1185">Reference proteome</keyword>
<keyword evidence="3" id="KW-0472">Membrane</keyword>
<dbReference type="InterPro" id="IPR027805">
    <property type="entry name" value="Transposase_HTH_dom"/>
</dbReference>
<feature type="transmembrane region" description="Helical" evidence="3">
    <location>
        <begin position="411"/>
        <end position="433"/>
    </location>
</feature>
<evidence type="ECO:0000313" key="6">
    <source>
        <dbReference type="EMBL" id="WTR99615.1"/>
    </source>
</evidence>
<dbReference type="InterPro" id="IPR009339">
    <property type="entry name" value="DUF998"/>
</dbReference>
<evidence type="ECO:0000313" key="7">
    <source>
        <dbReference type="Proteomes" id="UP001622731"/>
    </source>
</evidence>
<evidence type="ECO:0000259" key="5">
    <source>
        <dbReference type="Pfam" id="PF13613"/>
    </source>
</evidence>
<comment type="cofactor">
    <cofactor evidence="1">
        <name>a divalent metal cation</name>
        <dbReference type="ChEBI" id="CHEBI:60240"/>
    </cofactor>
</comment>
<protein>
    <submittedName>
        <fullName evidence="6">DUF998 domain-containing protein</fullName>
    </submittedName>
</protein>
<name>A0ABZ1MBK3_9ACTN</name>
<proteinExistence type="predicted"/>
<gene>
    <name evidence="6" type="ORF">OHB34_38125</name>
</gene>
<feature type="transmembrane region" description="Helical" evidence="3">
    <location>
        <begin position="439"/>
        <end position="458"/>
    </location>
</feature>
<feature type="transmembrane region" description="Helical" evidence="3">
    <location>
        <begin position="369"/>
        <end position="390"/>
    </location>
</feature>
<evidence type="ECO:0000256" key="1">
    <source>
        <dbReference type="ARBA" id="ARBA00001968"/>
    </source>
</evidence>
<dbReference type="Proteomes" id="UP001622731">
    <property type="component" value="Chromosome"/>
</dbReference>
<reference evidence="6 7" key="1">
    <citation type="submission" date="2022-10" db="EMBL/GenBank/DDBJ databases">
        <title>The complete genomes of actinobacterial strains from the NBC collection.</title>
        <authorList>
            <person name="Joergensen T.S."/>
            <person name="Alvarez Arevalo M."/>
            <person name="Sterndorff E.B."/>
            <person name="Faurdal D."/>
            <person name="Vuksanovic O."/>
            <person name="Mourched A.-S."/>
            <person name="Charusanti P."/>
            <person name="Shaw S."/>
            <person name="Blin K."/>
            <person name="Weber T."/>
        </authorList>
    </citation>
    <scope>NUCLEOTIDE SEQUENCE [LARGE SCALE GENOMIC DNA]</scope>
    <source>
        <strain evidence="6 7">NBC_00116</strain>
    </source>
</reference>
<dbReference type="Pfam" id="PF13359">
    <property type="entry name" value="DDE_Tnp_4"/>
    <property type="match status" value="1"/>
</dbReference>
<organism evidence="6 7">
    <name type="scientific">Streptomyces anthocyanicus</name>
    <dbReference type="NCBI Taxonomy" id="68174"/>
    <lineage>
        <taxon>Bacteria</taxon>
        <taxon>Bacillati</taxon>
        <taxon>Actinomycetota</taxon>
        <taxon>Actinomycetes</taxon>
        <taxon>Kitasatosporales</taxon>
        <taxon>Streptomycetaceae</taxon>
        <taxon>Streptomyces</taxon>
        <taxon>Streptomyces violaceoruber group</taxon>
    </lineage>
</organism>
<evidence type="ECO:0000256" key="2">
    <source>
        <dbReference type="ARBA" id="ARBA00022723"/>
    </source>
</evidence>
<dbReference type="RefSeq" id="WP_162483872.1">
    <property type="nucleotide sequence ID" value="NZ_CP108200.1"/>
</dbReference>
<dbReference type="InterPro" id="IPR027806">
    <property type="entry name" value="HARBI1_dom"/>
</dbReference>
<sequence length="478" mass="52274">MVGNASRAAIISDRRITGLSVDVIAELVSEIGPLWHERHEARLTPRPRKRAVGAGAKHRLVFVDRLLAALVHLRHGVTHDVLACWFGVDRSTITKTIGEVRPLLAERGYPVSPDVRLRSLADVVDHLGASGSTGIIDGTEIRVRRPAAGRKDRDKFISGKNKQNAVKTMIVTDGEDRVLWCSPARPASCADITHARQLGLVKLLADGPAVEIFTDAGYQGLGAQTGGRVITPPHRKFKKNAPDWYEEVHERQRKAHSSRRIRVEHGIAHLKNWRSLARHLGRRGHISDTVPAVASLLSHQQIGTWTRHRRREHRPQRSSRRLTAYRARARKGCPVNDHLTSTAGGLPSRQPGLTRPALSTYVDEMGNQVLLACGMAAGPLFTVAYLLQGASRVGYRPFRHPVSSLAFGRAGWVQTVNFLLAGLLSLVFAVGLWRVGFSRWGALLIGAWAVGLLGAGAFRTDPVANSTGFGPPAFGERA</sequence>
<dbReference type="Pfam" id="PF13613">
    <property type="entry name" value="HTH_Tnp_4"/>
    <property type="match status" value="1"/>
</dbReference>
<evidence type="ECO:0000259" key="4">
    <source>
        <dbReference type="Pfam" id="PF13359"/>
    </source>
</evidence>
<keyword evidence="3" id="KW-0812">Transmembrane</keyword>
<feature type="domain" description="DDE Tnp4" evidence="4">
    <location>
        <begin position="136"/>
        <end position="288"/>
    </location>
</feature>